<organism evidence="1 2">
    <name type="scientific">Araneus ventricosus</name>
    <name type="common">Orbweaver spider</name>
    <name type="synonym">Epeira ventricosa</name>
    <dbReference type="NCBI Taxonomy" id="182803"/>
    <lineage>
        <taxon>Eukaryota</taxon>
        <taxon>Metazoa</taxon>
        <taxon>Ecdysozoa</taxon>
        <taxon>Arthropoda</taxon>
        <taxon>Chelicerata</taxon>
        <taxon>Arachnida</taxon>
        <taxon>Araneae</taxon>
        <taxon>Araneomorphae</taxon>
        <taxon>Entelegynae</taxon>
        <taxon>Araneoidea</taxon>
        <taxon>Araneidae</taxon>
        <taxon>Araneus</taxon>
    </lineage>
</organism>
<accession>A0A4Y2ASZ0</accession>
<comment type="caution">
    <text evidence="1">The sequence shown here is derived from an EMBL/GenBank/DDBJ whole genome shotgun (WGS) entry which is preliminary data.</text>
</comment>
<dbReference type="AlphaFoldDB" id="A0A4Y2ASZ0"/>
<keyword evidence="2" id="KW-1185">Reference proteome</keyword>
<sequence length="121" mass="12976">MFDPGGLKVHRTRLSPASCSDAGIRSAVPFPQRMHNLQQPVGTVLRSLPVDSLPSISKNLRGRGGLLVGSGRRISVKICRVFGLLHAKSYADGQTSSCCCGTEVWRGGASNYYYKGVVVVI</sequence>
<evidence type="ECO:0000313" key="2">
    <source>
        <dbReference type="Proteomes" id="UP000499080"/>
    </source>
</evidence>
<dbReference type="EMBL" id="BGPR01000030">
    <property type="protein sequence ID" value="GBL82940.1"/>
    <property type="molecule type" value="Genomic_DNA"/>
</dbReference>
<protein>
    <submittedName>
        <fullName evidence="1">Uncharacterized protein</fullName>
    </submittedName>
</protein>
<name>A0A4Y2ASZ0_ARAVE</name>
<reference evidence="1 2" key="1">
    <citation type="journal article" date="2019" name="Sci. Rep.">
        <title>Orb-weaving spider Araneus ventricosus genome elucidates the spidroin gene catalogue.</title>
        <authorList>
            <person name="Kono N."/>
            <person name="Nakamura H."/>
            <person name="Ohtoshi R."/>
            <person name="Moran D.A.P."/>
            <person name="Shinohara A."/>
            <person name="Yoshida Y."/>
            <person name="Fujiwara M."/>
            <person name="Mori M."/>
            <person name="Tomita M."/>
            <person name="Arakawa K."/>
        </authorList>
    </citation>
    <scope>NUCLEOTIDE SEQUENCE [LARGE SCALE GENOMIC DNA]</scope>
</reference>
<evidence type="ECO:0000313" key="1">
    <source>
        <dbReference type="EMBL" id="GBL82940.1"/>
    </source>
</evidence>
<dbReference type="Proteomes" id="UP000499080">
    <property type="component" value="Unassembled WGS sequence"/>
</dbReference>
<gene>
    <name evidence="1" type="ORF">AVEN_106442_1</name>
</gene>
<proteinExistence type="predicted"/>